<keyword evidence="1" id="KW-1133">Transmembrane helix</keyword>
<dbReference type="InterPro" id="IPR030395">
    <property type="entry name" value="GP_PDE_dom"/>
</dbReference>
<keyword evidence="1" id="KW-0812">Transmembrane</keyword>
<dbReference type="EMBL" id="DWWS01000023">
    <property type="protein sequence ID" value="HJC23427.1"/>
    <property type="molecule type" value="Genomic_DNA"/>
</dbReference>
<evidence type="ECO:0000313" key="4">
    <source>
        <dbReference type="Proteomes" id="UP000823891"/>
    </source>
</evidence>
<accession>A0A9D2NFK0</accession>
<feature type="domain" description="GP-PDE" evidence="2">
    <location>
        <begin position="43"/>
        <end position="282"/>
    </location>
</feature>
<protein>
    <submittedName>
        <fullName evidence="3">Glycerophosphodiester phosphodiesterase</fullName>
    </submittedName>
</protein>
<dbReference type="CDD" id="cd08585">
    <property type="entry name" value="GDPD_like_3"/>
    <property type="match status" value="1"/>
</dbReference>
<sequence>MNIFALVLFIPFFAAAVLFLLAALYFLLLIPRFNSPDCSALMGRFYAHRGLHNLANGVPENSLKAFRLAVEKGYGIELDVQLSSDGVPVVFHDNTLTRMCGVNKRVCELSLTELKSLSLGGTPEQIPTFREFLELVNGRVPLIVEIKMEKRDDRIPEAVNGLLEDYRGPYCIESFHPSALIWYKKHRPDVFRGQLCTNFMKENQKCSPAYFLLSKMLTNIAAKPDFIAYNWKYRNDLSRRICCNLYHALPVAWTIRSQQELDQCRRDFQLFIFEGFAPDSGR</sequence>
<dbReference type="GO" id="GO:0006629">
    <property type="term" value="P:lipid metabolic process"/>
    <property type="evidence" value="ECO:0007669"/>
    <property type="project" value="InterPro"/>
</dbReference>
<dbReference type="PANTHER" id="PTHR46211:SF14">
    <property type="entry name" value="GLYCEROPHOSPHODIESTER PHOSPHODIESTERASE"/>
    <property type="match status" value="1"/>
</dbReference>
<dbReference type="Gene3D" id="3.20.20.190">
    <property type="entry name" value="Phosphatidylinositol (PI) phosphodiesterase"/>
    <property type="match status" value="1"/>
</dbReference>
<dbReference type="SUPFAM" id="SSF51695">
    <property type="entry name" value="PLC-like phosphodiesterases"/>
    <property type="match status" value="1"/>
</dbReference>
<dbReference type="InterPro" id="IPR017946">
    <property type="entry name" value="PLC-like_Pdiesterase_TIM-brl"/>
</dbReference>
<feature type="transmembrane region" description="Helical" evidence="1">
    <location>
        <begin position="6"/>
        <end position="30"/>
    </location>
</feature>
<evidence type="ECO:0000259" key="2">
    <source>
        <dbReference type="PROSITE" id="PS51704"/>
    </source>
</evidence>
<dbReference type="AlphaFoldDB" id="A0A9D2NFK0"/>
<gene>
    <name evidence="3" type="ORF">H9761_06955</name>
</gene>
<dbReference type="PROSITE" id="PS51704">
    <property type="entry name" value="GP_PDE"/>
    <property type="match status" value="1"/>
</dbReference>
<dbReference type="Pfam" id="PF03009">
    <property type="entry name" value="GDPD"/>
    <property type="match status" value="1"/>
</dbReference>
<reference evidence="3" key="2">
    <citation type="submission" date="2021-04" db="EMBL/GenBank/DDBJ databases">
        <authorList>
            <person name="Gilroy R."/>
        </authorList>
    </citation>
    <scope>NUCLEOTIDE SEQUENCE</scope>
    <source>
        <strain evidence="3">USAMLcec2-132</strain>
    </source>
</reference>
<evidence type="ECO:0000256" key="1">
    <source>
        <dbReference type="SAM" id="Phobius"/>
    </source>
</evidence>
<dbReference type="Proteomes" id="UP000823891">
    <property type="component" value="Unassembled WGS sequence"/>
</dbReference>
<dbReference type="PANTHER" id="PTHR46211">
    <property type="entry name" value="GLYCEROPHOSPHORYL DIESTER PHOSPHODIESTERASE"/>
    <property type="match status" value="1"/>
</dbReference>
<comment type="caution">
    <text evidence="3">The sequence shown here is derived from an EMBL/GenBank/DDBJ whole genome shotgun (WGS) entry which is preliminary data.</text>
</comment>
<organism evidence="3 4">
    <name type="scientific">Candidatus Eisenbergiella merdavium</name>
    <dbReference type="NCBI Taxonomy" id="2838551"/>
    <lineage>
        <taxon>Bacteria</taxon>
        <taxon>Bacillati</taxon>
        <taxon>Bacillota</taxon>
        <taxon>Clostridia</taxon>
        <taxon>Lachnospirales</taxon>
        <taxon>Lachnospiraceae</taxon>
        <taxon>Eisenbergiella</taxon>
    </lineage>
</organism>
<reference evidence="3" key="1">
    <citation type="journal article" date="2021" name="PeerJ">
        <title>Extensive microbial diversity within the chicken gut microbiome revealed by metagenomics and culture.</title>
        <authorList>
            <person name="Gilroy R."/>
            <person name="Ravi A."/>
            <person name="Getino M."/>
            <person name="Pursley I."/>
            <person name="Horton D.L."/>
            <person name="Alikhan N.F."/>
            <person name="Baker D."/>
            <person name="Gharbi K."/>
            <person name="Hall N."/>
            <person name="Watson M."/>
            <person name="Adriaenssens E.M."/>
            <person name="Foster-Nyarko E."/>
            <person name="Jarju S."/>
            <person name="Secka A."/>
            <person name="Antonio M."/>
            <person name="Oren A."/>
            <person name="Chaudhuri R.R."/>
            <person name="La Ragione R."/>
            <person name="Hildebrand F."/>
            <person name="Pallen M.J."/>
        </authorList>
    </citation>
    <scope>NUCLEOTIDE SEQUENCE</scope>
    <source>
        <strain evidence="3">USAMLcec2-132</strain>
    </source>
</reference>
<evidence type="ECO:0000313" key="3">
    <source>
        <dbReference type="EMBL" id="HJC23427.1"/>
    </source>
</evidence>
<name>A0A9D2NFK0_9FIRM</name>
<keyword evidence="1" id="KW-0472">Membrane</keyword>
<dbReference type="GO" id="GO:0008081">
    <property type="term" value="F:phosphoric diester hydrolase activity"/>
    <property type="evidence" value="ECO:0007669"/>
    <property type="project" value="InterPro"/>
</dbReference>
<proteinExistence type="predicted"/>